<sequence>MATTDNSGKKLVLSYDTELIQNYIQGEIVSPKNKFEALQTKDGHTLLFGIDSSNVFHVIEESSGQHSTGWAQIDLSTTTISSQLPGKKDATVRTFDVGQSALDQTIGMAMAVRVEGKDNLFVSLKNSNSDTAWTKKPEWTLVPFDAANETQSSITVAGIWFAETDSQKQYLVVDVDRAGSSTIKDIARYYVDPSETSGSRWVKHDVPVDIAAGSYQSCIG</sequence>
<reference evidence="1 2" key="1">
    <citation type="journal article" date="2012" name="Eukaryot. Cell">
        <title>Draft genome sequence of Aspergillus oryzae strain 3.042.</title>
        <authorList>
            <person name="Zhao G."/>
            <person name="Yao Y."/>
            <person name="Qi W."/>
            <person name="Wang C."/>
            <person name="Hou L."/>
            <person name="Zeng B."/>
            <person name="Cao X."/>
        </authorList>
    </citation>
    <scope>NUCLEOTIDE SEQUENCE [LARGE SCALE GENOMIC DNA]</scope>
    <source>
        <strain evidence="1 2">3.042</strain>
    </source>
</reference>
<dbReference type="Proteomes" id="UP000002812">
    <property type="component" value="Unassembled WGS sequence"/>
</dbReference>
<protein>
    <recommendedName>
        <fullName evidence="3">Fucose-specific lectin</fullName>
    </recommendedName>
</protein>
<gene>
    <name evidence="1" type="ORF">Ao3042_01470</name>
</gene>
<dbReference type="OrthoDB" id="3235083at2759"/>
<evidence type="ECO:0000313" key="2">
    <source>
        <dbReference type="Proteomes" id="UP000002812"/>
    </source>
</evidence>
<accession>I8A9Q5</accession>
<comment type="caution">
    <text evidence="1">The sequence shown here is derived from an EMBL/GenBank/DDBJ whole genome shotgun (WGS) entry which is preliminary data.</text>
</comment>
<dbReference type="HOGENOM" id="CLU_1255735_0_0_1"/>
<organism evidence="1 2">
    <name type="scientific">Aspergillus oryzae (strain 3.042)</name>
    <name type="common">Yellow koji mold</name>
    <dbReference type="NCBI Taxonomy" id="1160506"/>
    <lineage>
        <taxon>Eukaryota</taxon>
        <taxon>Fungi</taxon>
        <taxon>Dikarya</taxon>
        <taxon>Ascomycota</taxon>
        <taxon>Pezizomycotina</taxon>
        <taxon>Eurotiomycetes</taxon>
        <taxon>Eurotiomycetidae</taxon>
        <taxon>Eurotiales</taxon>
        <taxon>Aspergillaceae</taxon>
        <taxon>Aspergillus</taxon>
        <taxon>Aspergillus subgen. Circumdati</taxon>
    </lineage>
</organism>
<reference evidence="2" key="2">
    <citation type="submission" date="2012-06" db="EMBL/GenBank/DDBJ databases">
        <title>Comparative genomic analyses of Aspergillus oryzae 3.042 and A. oryzae RIB40 for soy-sauce fermentation.</title>
        <authorList>
            <person name="Zhao G."/>
            <person name="Hou L."/>
            <person name="Wang C."/>
            <person name="Cao X."/>
        </authorList>
    </citation>
    <scope>NUCLEOTIDE SEQUENCE [LARGE SCALE GENOMIC DNA]</scope>
    <source>
        <strain evidence="2">3.042</strain>
    </source>
</reference>
<name>I8A9Q5_ASPO3</name>
<dbReference type="EMBL" id="AKHY01000091">
    <property type="protein sequence ID" value="EIT81992.1"/>
    <property type="molecule type" value="Genomic_DNA"/>
</dbReference>
<evidence type="ECO:0000313" key="1">
    <source>
        <dbReference type="EMBL" id="EIT81992.1"/>
    </source>
</evidence>
<evidence type="ECO:0008006" key="3">
    <source>
        <dbReference type="Google" id="ProtNLM"/>
    </source>
</evidence>
<dbReference type="AlphaFoldDB" id="I8A9Q5"/>
<proteinExistence type="predicted"/>